<reference evidence="3" key="1">
    <citation type="journal article" date="2016" name="Nature">
        <title>The genome of the seagrass Zostera marina reveals angiosperm adaptation to the sea.</title>
        <authorList>
            <person name="Olsen J.L."/>
            <person name="Rouze P."/>
            <person name="Verhelst B."/>
            <person name="Lin Y.-C."/>
            <person name="Bayer T."/>
            <person name="Collen J."/>
            <person name="Dattolo E."/>
            <person name="De Paoli E."/>
            <person name="Dittami S."/>
            <person name="Maumus F."/>
            <person name="Michel G."/>
            <person name="Kersting A."/>
            <person name="Lauritano C."/>
            <person name="Lohaus R."/>
            <person name="Toepel M."/>
            <person name="Tonon T."/>
            <person name="Vanneste K."/>
            <person name="Amirebrahimi M."/>
            <person name="Brakel J."/>
            <person name="Bostroem C."/>
            <person name="Chovatia M."/>
            <person name="Grimwood J."/>
            <person name="Jenkins J.W."/>
            <person name="Jueterbock A."/>
            <person name="Mraz A."/>
            <person name="Stam W.T."/>
            <person name="Tice H."/>
            <person name="Bornberg-Bauer E."/>
            <person name="Green P.J."/>
            <person name="Pearson G.A."/>
            <person name="Procaccini G."/>
            <person name="Duarte C.M."/>
            <person name="Schmutz J."/>
            <person name="Reusch T.B.H."/>
            <person name="Van de Peer Y."/>
        </authorList>
    </citation>
    <scope>NUCLEOTIDE SEQUENCE [LARGE SCALE GENOMIC DNA]</scope>
    <source>
        <strain evidence="3">cv. Finnish</strain>
    </source>
</reference>
<feature type="chain" id="PRO_5005527116" evidence="1">
    <location>
        <begin position="29"/>
        <end position="121"/>
    </location>
</feature>
<dbReference type="Proteomes" id="UP000036987">
    <property type="component" value="Unassembled WGS sequence"/>
</dbReference>
<protein>
    <submittedName>
        <fullName evidence="2">Uncharacterized protein</fullName>
    </submittedName>
</protein>
<gene>
    <name evidence="2" type="ORF">ZOSMA_78G00390</name>
</gene>
<evidence type="ECO:0000313" key="3">
    <source>
        <dbReference type="Proteomes" id="UP000036987"/>
    </source>
</evidence>
<evidence type="ECO:0000313" key="2">
    <source>
        <dbReference type="EMBL" id="KMZ58271.1"/>
    </source>
</evidence>
<evidence type="ECO:0000256" key="1">
    <source>
        <dbReference type="SAM" id="SignalP"/>
    </source>
</evidence>
<dbReference type="AlphaFoldDB" id="A0A0K9NND5"/>
<keyword evidence="1" id="KW-0732">Signal</keyword>
<dbReference type="EMBL" id="LFYR01001962">
    <property type="protein sequence ID" value="KMZ58271.1"/>
    <property type="molecule type" value="Genomic_DNA"/>
</dbReference>
<accession>A0A0K9NND5</accession>
<feature type="signal peptide" evidence="1">
    <location>
        <begin position="1"/>
        <end position="28"/>
    </location>
</feature>
<keyword evidence="3" id="KW-1185">Reference proteome</keyword>
<sequence>MQTATSTARIIFWRTFGWALGCLGTIDACSKKDGDNHDDEGSSGTTYVVCQDIELLESPVACIDLQVEQVEESADYCEEESLEIQEQNACDDNIKKVPPILEPVQFKTILFFWRKKERGLA</sequence>
<name>A0A0K9NND5_ZOSMR</name>
<proteinExistence type="predicted"/>
<organism evidence="2 3">
    <name type="scientific">Zostera marina</name>
    <name type="common">Eelgrass</name>
    <dbReference type="NCBI Taxonomy" id="29655"/>
    <lineage>
        <taxon>Eukaryota</taxon>
        <taxon>Viridiplantae</taxon>
        <taxon>Streptophyta</taxon>
        <taxon>Embryophyta</taxon>
        <taxon>Tracheophyta</taxon>
        <taxon>Spermatophyta</taxon>
        <taxon>Magnoliopsida</taxon>
        <taxon>Liliopsida</taxon>
        <taxon>Zosteraceae</taxon>
        <taxon>Zostera</taxon>
    </lineage>
</organism>
<comment type="caution">
    <text evidence="2">The sequence shown here is derived from an EMBL/GenBank/DDBJ whole genome shotgun (WGS) entry which is preliminary data.</text>
</comment>